<dbReference type="GO" id="GO:0002250">
    <property type="term" value="P:adaptive immune response"/>
    <property type="evidence" value="ECO:0007669"/>
    <property type="project" value="UniProtKB-KW"/>
</dbReference>
<keyword evidence="9" id="KW-1185">Reference proteome</keyword>
<dbReference type="InterPro" id="IPR036179">
    <property type="entry name" value="Ig-like_dom_sf"/>
</dbReference>
<dbReference type="InterPro" id="IPR013106">
    <property type="entry name" value="Ig_V-set"/>
</dbReference>
<dbReference type="AlphaFoldDB" id="A0A673JC91"/>
<dbReference type="SMART" id="SM00409">
    <property type="entry name" value="IG"/>
    <property type="match status" value="1"/>
</dbReference>
<keyword evidence="3" id="KW-0675">Receptor</keyword>
<keyword evidence="4" id="KW-0393">Immunoglobulin domain</keyword>
<dbReference type="SMART" id="SM00406">
    <property type="entry name" value="IGv"/>
    <property type="match status" value="1"/>
</dbReference>
<protein>
    <recommendedName>
        <fullName evidence="7">Ig-like domain-containing protein</fullName>
    </recommendedName>
</protein>
<dbReference type="PANTHER" id="PTHR19367:SF18">
    <property type="entry name" value="T CELL RECEPTOR ALPHA VARIABLE 16"/>
    <property type="match status" value="1"/>
</dbReference>
<dbReference type="Ensembl" id="ENSSRHT00000050702.1">
    <property type="protein sequence ID" value="ENSSRHP00000049304.1"/>
    <property type="gene ID" value="ENSSRHG00000024819.1"/>
</dbReference>
<evidence type="ECO:0000259" key="7">
    <source>
        <dbReference type="PROSITE" id="PS50835"/>
    </source>
</evidence>
<evidence type="ECO:0000256" key="5">
    <source>
        <dbReference type="ARBA" id="ARBA00043266"/>
    </source>
</evidence>
<keyword evidence="2" id="KW-1064">Adaptive immunity</keyword>
<dbReference type="InterPro" id="IPR051287">
    <property type="entry name" value="TCR_variable_region"/>
</dbReference>
<dbReference type="Gene3D" id="2.60.40.10">
    <property type="entry name" value="Immunoglobulins"/>
    <property type="match status" value="1"/>
</dbReference>
<dbReference type="InterPro" id="IPR007110">
    <property type="entry name" value="Ig-like_dom"/>
</dbReference>
<name>A0A673JC91_9TELE</name>
<keyword evidence="5" id="KW-1279">T cell receptor</keyword>
<dbReference type="PROSITE" id="PS50835">
    <property type="entry name" value="IG_LIKE"/>
    <property type="match status" value="1"/>
</dbReference>
<accession>A0A673JC91</accession>
<keyword evidence="5" id="KW-0391">Immunity</keyword>
<reference evidence="8" key="1">
    <citation type="submission" date="2025-08" db="UniProtKB">
        <authorList>
            <consortium name="Ensembl"/>
        </authorList>
    </citation>
    <scope>IDENTIFICATION</scope>
</reference>
<keyword evidence="1 6" id="KW-0732">Signal</keyword>
<evidence type="ECO:0000313" key="8">
    <source>
        <dbReference type="Ensembl" id="ENSSRHP00000049304.1"/>
    </source>
</evidence>
<dbReference type="InterPro" id="IPR003599">
    <property type="entry name" value="Ig_sub"/>
</dbReference>
<dbReference type="InterPro" id="IPR013783">
    <property type="entry name" value="Ig-like_fold"/>
</dbReference>
<dbReference type="Proteomes" id="UP000472270">
    <property type="component" value="Unassembled WGS sequence"/>
</dbReference>
<evidence type="ECO:0000313" key="9">
    <source>
        <dbReference type="Proteomes" id="UP000472270"/>
    </source>
</evidence>
<evidence type="ECO:0000256" key="1">
    <source>
        <dbReference type="ARBA" id="ARBA00022729"/>
    </source>
</evidence>
<feature type="domain" description="Ig-like" evidence="7">
    <location>
        <begin position="1"/>
        <end position="115"/>
    </location>
</feature>
<evidence type="ECO:0000256" key="6">
    <source>
        <dbReference type="SAM" id="SignalP"/>
    </source>
</evidence>
<feature type="chain" id="PRO_5025622423" description="Ig-like domain-containing protein" evidence="6">
    <location>
        <begin position="18"/>
        <end position="125"/>
    </location>
</feature>
<sequence>MLCLQVLLCCLVSGTFAIDITPVQNEMFYSEGANITLSCNYSSAYTLQWYRQYPGQAPQYLLVVLYSTGQVSQRSEIVDQDPRFSGKLNDKKTHVDLIISSAAVSDSALYYCALSLLCTIHFHKF</sequence>
<dbReference type="SUPFAM" id="SSF48726">
    <property type="entry name" value="Immunoglobulin"/>
    <property type="match status" value="1"/>
</dbReference>
<evidence type="ECO:0000256" key="3">
    <source>
        <dbReference type="ARBA" id="ARBA00023170"/>
    </source>
</evidence>
<organism evidence="8 9">
    <name type="scientific">Sinocyclocheilus rhinocerous</name>
    <dbReference type="NCBI Taxonomy" id="307959"/>
    <lineage>
        <taxon>Eukaryota</taxon>
        <taxon>Metazoa</taxon>
        <taxon>Chordata</taxon>
        <taxon>Craniata</taxon>
        <taxon>Vertebrata</taxon>
        <taxon>Euteleostomi</taxon>
        <taxon>Actinopterygii</taxon>
        <taxon>Neopterygii</taxon>
        <taxon>Teleostei</taxon>
        <taxon>Ostariophysi</taxon>
        <taxon>Cypriniformes</taxon>
        <taxon>Cyprinidae</taxon>
        <taxon>Cyprininae</taxon>
        <taxon>Sinocyclocheilus</taxon>
    </lineage>
</organism>
<proteinExistence type="predicted"/>
<evidence type="ECO:0000256" key="4">
    <source>
        <dbReference type="ARBA" id="ARBA00023319"/>
    </source>
</evidence>
<dbReference type="GO" id="GO:0042101">
    <property type="term" value="C:T cell receptor complex"/>
    <property type="evidence" value="ECO:0007669"/>
    <property type="project" value="UniProtKB-KW"/>
</dbReference>
<dbReference type="Pfam" id="PF07686">
    <property type="entry name" value="V-set"/>
    <property type="match status" value="1"/>
</dbReference>
<dbReference type="PANTHER" id="PTHR19367">
    <property type="entry name" value="T-CELL RECEPTOR ALPHA CHAIN V REGION"/>
    <property type="match status" value="1"/>
</dbReference>
<evidence type="ECO:0000256" key="2">
    <source>
        <dbReference type="ARBA" id="ARBA00023130"/>
    </source>
</evidence>
<reference evidence="8" key="2">
    <citation type="submission" date="2025-09" db="UniProtKB">
        <authorList>
            <consortium name="Ensembl"/>
        </authorList>
    </citation>
    <scope>IDENTIFICATION</scope>
</reference>
<feature type="signal peptide" evidence="6">
    <location>
        <begin position="1"/>
        <end position="17"/>
    </location>
</feature>